<dbReference type="RefSeq" id="WP_271178392.1">
    <property type="nucleotide sequence ID" value="NZ_BAAAJO010000003.1"/>
</dbReference>
<dbReference type="GO" id="GO:0003723">
    <property type="term" value="F:RNA binding"/>
    <property type="evidence" value="ECO:0007669"/>
    <property type="project" value="UniProtKB-UniRule"/>
</dbReference>
<dbReference type="Pfam" id="PF01351">
    <property type="entry name" value="RNase_HII"/>
    <property type="match status" value="1"/>
</dbReference>
<dbReference type="EC" id="3.1.26.4" evidence="13"/>
<keyword evidence="10 12" id="KW-0378">Hydrolase</keyword>
<dbReference type="NCBIfam" id="NF000595">
    <property type="entry name" value="PRK00015.1-3"/>
    <property type="match status" value="1"/>
</dbReference>
<evidence type="ECO:0000256" key="10">
    <source>
        <dbReference type="ARBA" id="ARBA00022801"/>
    </source>
</evidence>
<evidence type="ECO:0000256" key="3">
    <source>
        <dbReference type="ARBA" id="ARBA00004065"/>
    </source>
</evidence>
<keyword evidence="11" id="KW-0464">Manganese</keyword>
<reference evidence="16" key="1">
    <citation type="journal article" date="2014" name="Int. J. Syst. Evol. Microbiol.">
        <title>Complete genome sequence of Corynebacterium casei LMG S-19264T (=DSM 44701T), isolated from a smear-ripened cheese.</title>
        <authorList>
            <consortium name="US DOE Joint Genome Institute (JGI-PGF)"/>
            <person name="Walter F."/>
            <person name="Albersmeier A."/>
            <person name="Kalinowski J."/>
            <person name="Ruckert C."/>
        </authorList>
    </citation>
    <scope>NUCLEOTIDE SEQUENCE</scope>
    <source>
        <strain evidence="16">VKM Ac-1401</strain>
    </source>
</reference>
<dbReference type="GO" id="GO:0043137">
    <property type="term" value="P:DNA replication, removal of RNA primer"/>
    <property type="evidence" value="ECO:0007669"/>
    <property type="project" value="TreeGrafter"/>
</dbReference>
<proteinExistence type="inferred from homology"/>
<comment type="function">
    <text evidence="3 13">Endonuclease that specifically degrades the RNA of RNA-DNA hybrids.</text>
</comment>
<evidence type="ECO:0000256" key="13">
    <source>
        <dbReference type="RuleBase" id="RU003515"/>
    </source>
</evidence>
<reference evidence="16" key="2">
    <citation type="submission" date="2023-01" db="EMBL/GenBank/DDBJ databases">
        <authorList>
            <person name="Sun Q."/>
            <person name="Evtushenko L."/>
        </authorList>
    </citation>
    <scope>NUCLEOTIDE SEQUENCE</scope>
    <source>
        <strain evidence="16">VKM Ac-1401</strain>
    </source>
</reference>
<dbReference type="PANTHER" id="PTHR10954:SF18">
    <property type="entry name" value="RIBONUCLEASE HII"/>
    <property type="match status" value="1"/>
</dbReference>
<evidence type="ECO:0000256" key="11">
    <source>
        <dbReference type="ARBA" id="ARBA00023211"/>
    </source>
</evidence>
<dbReference type="GO" id="GO:0046872">
    <property type="term" value="F:metal ion binding"/>
    <property type="evidence" value="ECO:0007669"/>
    <property type="project" value="UniProtKB-KW"/>
</dbReference>
<keyword evidence="9 12" id="KW-0255">Endonuclease</keyword>
<evidence type="ECO:0000256" key="1">
    <source>
        <dbReference type="ARBA" id="ARBA00000077"/>
    </source>
</evidence>
<dbReference type="InterPro" id="IPR001352">
    <property type="entry name" value="RNase_HII/HIII"/>
</dbReference>
<dbReference type="GO" id="GO:0005737">
    <property type="term" value="C:cytoplasm"/>
    <property type="evidence" value="ECO:0007669"/>
    <property type="project" value="UniProtKB-SubCell"/>
</dbReference>
<evidence type="ECO:0000256" key="5">
    <source>
        <dbReference type="ARBA" id="ARBA00007383"/>
    </source>
</evidence>
<comment type="caution">
    <text evidence="16">The sequence shown here is derived from an EMBL/GenBank/DDBJ whole genome shotgun (WGS) entry which is preliminary data.</text>
</comment>
<dbReference type="EMBL" id="BSEN01000015">
    <property type="protein sequence ID" value="GLJ77778.1"/>
    <property type="molecule type" value="Genomic_DNA"/>
</dbReference>
<evidence type="ECO:0000256" key="12">
    <source>
        <dbReference type="PROSITE-ProRule" id="PRU01319"/>
    </source>
</evidence>
<dbReference type="GO" id="GO:0032299">
    <property type="term" value="C:ribonuclease H2 complex"/>
    <property type="evidence" value="ECO:0007669"/>
    <property type="project" value="TreeGrafter"/>
</dbReference>
<evidence type="ECO:0000256" key="7">
    <source>
        <dbReference type="ARBA" id="ARBA00022722"/>
    </source>
</evidence>
<protein>
    <recommendedName>
        <fullName evidence="13">Ribonuclease</fullName>
        <ecNumber evidence="13">3.1.26.4</ecNumber>
    </recommendedName>
</protein>
<feature type="binding site" evidence="12">
    <location>
        <position position="125"/>
    </location>
    <ligand>
        <name>a divalent metal cation</name>
        <dbReference type="ChEBI" id="CHEBI:60240"/>
    </ligand>
</feature>
<gene>
    <name evidence="16" type="ORF">GCM10017584_33520</name>
</gene>
<organism evidence="16 17">
    <name type="scientific">Leifsonia poae</name>
    <dbReference type="NCBI Taxonomy" id="110933"/>
    <lineage>
        <taxon>Bacteria</taxon>
        <taxon>Bacillati</taxon>
        <taxon>Actinomycetota</taxon>
        <taxon>Actinomycetes</taxon>
        <taxon>Micrococcales</taxon>
        <taxon>Microbacteriaceae</taxon>
        <taxon>Leifsonia</taxon>
    </lineage>
</organism>
<feature type="binding site" evidence="12">
    <location>
        <position position="26"/>
    </location>
    <ligand>
        <name>a divalent metal cation</name>
        <dbReference type="ChEBI" id="CHEBI:60240"/>
    </ligand>
</feature>
<dbReference type="PANTHER" id="PTHR10954">
    <property type="entry name" value="RIBONUCLEASE H2 SUBUNIT A"/>
    <property type="match status" value="1"/>
</dbReference>
<dbReference type="InterPro" id="IPR022898">
    <property type="entry name" value="RNase_HII"/>
</dbReference>
<dbReference type="CDD" id="cd07182">
    <property type="entry name" value="RNase_HII_bacteria_HII_like"/>
    <property type="match status" value="1"/>
</dbReference>
<dbReference type="InterPro" id="IPR024567">
    <property type="entry name" value="RNase_HII/HIII_dom"/>
</dbReference>
<dbReference type="Proteomes" id="UP001142372">
    <property type="component" value="Unassembled WGS sequence"/>
</dbReference>
<dbReference type="SUPFAM" id="SSF53098">
    <property type="entry name" value="Ribonuclease H-like"/>
    <property type="match status" value="1"/>
</dbReference>
<accession>A0A9W6HCV4</accession>
<comment type="subcellular location">
    <subcellularLocation>
        <location evidence="4">Cytoplasm</location>
    </subcellularLocation>
</comment>
<feature type="region of interest" description="Disordered" evidence="14">
    <location>
        <begin position="223"/>
        <end position="260"/>
    </location>
</feature>
<keyword evidence="17" id="KW-1185">Reference proteome</keyword>
<evidence type="ECO:0000259" key="15">
    <source>
        <dbReference type="PROSITE" id="PS51975"/>
    </source>
</evidence>
<dbReference type="GO" id="GO:0006298">
    <property type="term" value="P:mismatch repair"/>
    <property type="evidence" value="ECO:0007669"/>
    <property type="project" value="TreeGrafter"/>
</dbReference>
<keyword evidence="6" id="KW-0963">Cytoplasm</keyword>
<dbReference type="GO" id="GO:0004523">
    <property type="term" value="F:RNA-DNA hybrid ribonuclease activity"/>
    <property type="evidence" value="ECO:0007669"/>
    <property type="project" value="UniProtKB-UniRule"/>
</dbReference>
<name>A0A9W6HCV4_9MICO</name>
<feature type="binding site" evidence="12">
    <location>
        <position position="27"/>
    </location>
    <ligand>
        <name>a divalent metal cation</name>
        <dbReference type="ChEBI" id="CHEBI:60240"/>
    </ligand>
</feature>
<evidence type="ECO:0000256" key="14">
    <source>
        <dbReference type="SAM" id="MobiDB-lite"/>
    </source>
</evidence>
<comment type="catalytic activity">
    <reaction evidence="1 12 13">
        <text>Endonucleolytic cleavage to 5'-phosphomonoester.</text>
        <dbReference type="EC" id="3.1.26.4"/>
    </reaction>
</comment>
<evidence type="ECO:0000313" key="17">
    <source>
        <dbReference type="Proteomes" id="UP001142372"/>
    </source>
</evidence>
<evidence type="ECO:0000256" key="2">
    <source>
        <dbReference type="ARBA" id="ARBA00001946"/>
    </source>
</evidence>
<evidence type="ECO:0000256" key="8">
    <source>
        <dbReference type="ARBA" id="ARBA00022723"/>
    </source>
</evidence>
<feature type="compositionally biased region" description="Low complexity" evidence="14">
    <location>
        <begin position="243"/>
        <end position="253"/>
    </location>
</feature>
<evidence type="ECO:0000313" key="16">
    <source>
        <dbReference type="EMBL" id="GLJ77778.1"/>
    </source>
</evidence>
<dbReference type="PROSITE" id="PS51975">
    <property type="entry name" value="RNASE_H_2"/>
    <property type="match status" value="1"/>
</dbReference>
<sequence length="260" mass="27601">MTPISPTLRFERSLYRDGVTSIVAVDEVGRGALAGPVAVGMVVIDSAVKRMPTGLRDSKLLPEPAREALEPLCRRWVLHSAVGMATAAEVDSLGIMRCLGLAGARALGLLEAGGADVRESTLILDGNYDYLNPALMRPARVVTRIKADRDCASVAAASVIAKVHRDRLMIAHDRDYPGYGWASNKGYSSREHFAAIAELGPSALHRLTWLKDPATLDMPLDMPDDLPVGLPGEPPSEFPVELSAGSSANGASALRADLPA</sequence>
<evidence type="ECO:0000256" key="6">
    <source>
        <dbReference type="ARBA" id="ARBA00022490"/>
    </source>
</evidence>
<dbReference type="Gene3D" id="3.30.420.10">
    <property type="entry name" value="Ribonuclease H-like superfamily/Ribonuclease H"/>
    <property type="match status" value="1"/>
</dbReference>
<keyword evidence="7 12" id="KW-0540">Nuclease</keyword>
<dbReference type="InterPro" id="IPR012337">
    <property type="entry name" value="RNaseH-like_sf"/>
</dbReference>
<feature type="domain" description="RNase H type-2" evidence="15">
    <location>
        <begin position="20"/>
        <end position="221"/>
    </location>
</feature>
<comment type="similarity">
    <text evidence="5 13">Belongs to the RNase HII family.</text>
</comment>
<evidence type="ECO:0000256" key="9">
    <source>
        <dbReference type="ARBA" id="ARBA00022759"/>
    </source>
</evidence>
<keyword evidence="8 12" id="KW-0479">Metal-binding</keyword>
<comment type="cofactor">
    <cofactor evidence="12">
        <name>Mn(2+)</name>
        <dbReference type="ChEBI" id="CHEBI:29035"/>
    </cofactor>
    <cofactor evidence="12">
        <name>Mg(2+)</name>
        <dbReference type="ChEBI" id="CHEBI:18420"/>
    </cofactor>
    <text evidence="12">Manganese or magnesium. Binds 1 divalent metal ion per monomer in the absence of substrate. May bind a second metal ion after substrate binding.</text>
</comment>
<evidence type="ECO:0000256" key="4">
    <source>
        <dbReference type="ARBA" id="ARBA00004496"/>
    </source>
</evidence>
<comment type="cofactor">
    <cofactor evidence="2">
        <name>Mg(2+)</name>
        <dbReference type="ChEBI" id="CHEBI:18420"/>
    </cofactor>
</comment>
<dbReference type="InterPro" id="IPR036397">
    <property type="entry name" value="RNaseH_sf"/>
</dbReference>
<dbReference type="AlphaFoldDB" id="A0A9W6HCV4"/>